<feature type="compositionally biased region" description="Basic and acidic residues" evidence="5">
    <location>
        <begin position="68"/>
        <end position="83"/>
    </location>
</feature>
<dbReference type="SUPFAM" id="SSF57845">
    <property type="entry name" value="B-box zinc-binding domain"/>
    <property type="match status" value="1"/>
</dbReference>
<dbReference type="PANTHER" id="PTHR25465:SF31">
    <property type="entry name" value="RING-TYPE DOMAIN-CONTAINING PROTEIN"/>
    <property type="match status" value="1"/>
</dbReference>
<dbReference type="CDD" id="cd19784">
    <property type="entry name" value="Bbox2_TRIM44"/>
    <property type="match status" value="1"/>
</dbReference>
<evidence type="ECO:0000313" key="7">
    <source>
        <dbReference type="EMBL" id="OCT83696.1"/>
    </source>
</evidence>
<dbReference type="EMBL" id="CM004472">
    <property type="protein sequence ID" value="OCT83696.1"/>
    <property type="molecule type" value="Genomic_DNA"/>
</dbReference>
<evidence type="ECO:0000256" key="4">
    <source>
        <dbReference type="PROSITE-ProRule" id="PRU00024"/>
    </source>
</evidence>
<evidence type="ECO:0000256" key="1">
    <source>
        <dbReference type="ARBA" id="ARBA00022723"/>
    </source>
</evidence>
<dbReference type="Pfam" id="PF00643">
    <property type="entry name" value="zf-B_box"/>
    <property type="match status" value="1"/>
</dbReference>
<evidence type="ECO:0000259" key="6">
    <source>
        <dbReference type="PROSITE" id="PS50119"/>
    </source>
</evidence>
<dbReference type="Proteomes" id="UP000694892">
    <property type="component" value="Chromosome 4L"/>
</dbReference>
<name>A0A974D3U0_XENLA</name>
<dbReference type="SMART" id="SM00336">
    <property type="entry name" value="BBOX"/>
    <property type="match status" value="1"/>
</dbReference>
<proteinExistence type="predicted"/>
<organism evidence="7 8">
    <name type="scientific">Xenopus laevis</name>
    <name type="common">African clawed frog</name>
    <dbReference type="NCBI Taxonomy" id="8355"/>
    <lineage>
        <taxon>Eukaryota</taxon>
        <taxon>Metazoa</taxon>
        <taxon>Chordata</taxon>
        <taxon>Craniata</taxon>
        <taxon>Vertebrata</taxon>
        <taxon>Euteleostomi</taxon>
        <taxon>Amphibia</taxon>
        <taxon>Batrachia</taxon>
        <taxon>Anura</taxon>
        <taxon>Pipoidea</taxon>
        <taxon>Pipidae</taxon>
        <taxon>Xenopodinae</taxon>
        <taxon>Xenopus</taxon>
        <taxon>Xenopus</taxon>
    </lineage>
</organism>
<dbReference type="Gene3D" id="3.30.160.60">
    <property type="entry name" value="Classic Zinc Finger"/>
    <property type="match status" value="1"/>
</dbReference>
<protein>
    <recommendedName>
        <fullName evidence="6">B box-type domain-containing protein</fullName>
    </recommendedName>
</protein>
<dbReference type="Gene3D" id="4.10.830.40">
    <property type="match status" value="1"/>
</dbReference>
<evidence type="ECO:0000256" key="2">
    <source>
        <dbReference type="ARBA" id="ARBA00022771"/>
    </source>
</evidence>
<dbReference type="InterPro" id="IPR051051">
    <property type="entry name" value="E3_ubiq-ligase_TRIM/RNF"/>
</dbReference>
<sequence>MASERDEVIQLPPDGTCDACEPDEAKEAAQICDDCHFSYCGPHAEEHRSRYREHRLREFTTQPPVPEKSGEKPGSESKKKEYTEKRCQIHQQELTLYCREDQKIICVLCAVTGDHRQHQLVTLNQAYQEMKNRKPTDLKLAMGDMVERLKAKCVDPMISRSELKAFVQKEFELMRHLVQEEEIKALHYVDLQEAVASAHVTEVLAELNVHMAKLTTEMVEITRQLNSFNDIAMEKPEHPEEESSSTDEPTDIQVFCRYQLALFPPDTDALKLAIDAQIKSYKTNFHMILSVRLRPTPLEAAHGFKIDHTGAAFRMEISIRPLLSPLCTNQVFPDA</sequence>
<dbReference type="InterPro" id="IPR000315">
    <property type="entry name" value="Znf_B-box"/>
</dbReference>
<accession>A0A974D3U0</accession>
<evidence type="ECO:0000313" key="8">
    <source>
        <dbReference type="Proteomes" id="UP000694892"/>
    </source>
</evidence>
<evidence type="ECO:0000256" key="5">
    <source>
        <dbReference type="SAM" id="MobiDB-lite"/>
    </source>
</evidence>
<dbReference type="PANTHER" id="PTHR25465">
    <property type="entry name" value="B-BOX DOMAIN CONTAINING"/>
    <property type="match status" value="1"/>
</dbReference>
<dbReference type="PROSITE" id="PS50119">
    <property type="entry name" value="ZF_BBOX"/>
    <property type="match status" value="1"/>
</dbReference>
<gene>
    <name evidence="7" type="ORF">XELAEV_18021838mg</name>
</gene>
<dbReference type="CDD" id="cd19841">
    <property type="entry name" value="Bbox1_TRIM44"/>
    <property type="match status" value="1"/>
</dbReference>
<dbReference type="AlphaFoldDB" id="A0A974D3U0"/>
<dbReference type="GO" id="GO:0008270">
    <property type="term" value="F:zinc ion binding"/>
    <property type="evidence" value="ECO:0007669"/>
    <property type="project" value="UniProtKB-KW"/>
</dbReference>
<feature type="domain" description="B box-type" evidence="6">
    <location>
        <begin position="82"/>
        <end position="123"/>
    </location>
</feature>
<feature type="region of interest" description="Disordered" evidence="5">
    <location>
        <begin position="57"/>
        <end position="83"/>
    </location>
</feature>
<dbReference type="OMA" id="CAVTGDH"/>
<evidence type="ECO:0000256" key="3">
    <source>
        <dbReference type="ARBA" id="ARBA00022833"/>
    </source>
</evidence>
<keyword evidence="2 4" id="KW-0863">Zinc-finger</keyword>
<keyword evidence="3" id="KW-0862">Zinc</keyword>
<keyword evidence="1" id="KW-0479">Metal-binding</keyword>
<reference evidence="8" key="1">
    <citation type="journal article" date="2016" name="Nature">
        <title>Genome evolution in the allotetraploid frog Xenopus laevis.</title>
        <authorList>
            <person name="Session A.M."/>
            <person name="Uno Y."/>
            <person name="Kwon T."/>
            <person name="Chapman J.A."/>
            <person name="Toyoda A."/>
            <person name="Takahashi S."/>
            <person name="Fukui A."/>
            <person name="Hikosaka A."/>
            <person name="Suzuki A."/>
            <person name="Kondo M."/>
            <person name="van Heeringen S.J."/>
            <person name="Quigley I."/>
            <person name="Heinz S."/>
            <person name="Ogino H."/>
            <person name="Ochi H."/>
            <person name="Hellsten U."/>
            <person name="Lyons J.B."/>
            <person name="Simakov O."/>
            <person name="Putnam N."/>
            <person name="Stites J."/>
            <person name="Kuroki Y."/>
            <person name="Tanaka T."/>
            <person name="Michiue T."/>
            <person name="Watanabe M."/>
            <person name="Bogdanovic O."/>
            <person name="Lister R."/>
            <person name="Georgiou G."/>
            <person name="Paranjpe S.S."/>
            <person name="van Kruijsbergen I."/>
            <person name="Shu S."/>
            <person name="Carlson J."/>
            <person name="Kinoshita T."/>
            <person name="Ohta Y."/>
            <person name="Mawaribuchi S."/>
            <person name="Jenkins J."/>
            <person name="Grimwood J."/>
            <person name="Schmutz J."/>
            <person name="Mitros T."/>
            <person name="Mozaffari S.V."/>
            <person name="Suzuki Y."/>
            <person name="Haramoto Y."/>
            <person name="Yamamoto T.S."/>
            <person name="Takagi C."/>
            <person name="Heald R."/>
            <person name="Miller K."/>
            <person name="Haudenschild C."/>
            <person name="Kitzman J."/>
            <person name="Nakayama T."/>
            <person name="Izutsu Y."/>
            <person name="Robert J."/>
            <person name="Fortriede J."/>
            <person name="Burns K."/>
            <person name="Lotay V."/>
            <person name="Karimi K."/>
            <person name="Yasuoka Y."/>
            <person name="Dichmann D.S."/>
            <person name="Flajnik M.F."/>
            <person name="Houston D.W."/>
            <person name="Shendure J."/>
            <person name="DuPasquier L."/>
            <person name="Vize P.D."/>
            <person name="Zorn A.M."/>
            <person name="Ito M."/>
            <person name="Marcotte E.M."/>
            <person name="Wallingford J.B."/>
            <person name="Ito Y."/>
            <person name="Asashima M."/>
            <person name="Ueno N."/>
            <person name="Matsuda Y."/>
            <person name="Veenstra G.J."/>
            <person name="Fujiyama A."/>
            <person name="Harland R.M."/>
            <person name="Taira M."/>
            <person name="Rokhsar D.S."/>
        </authorList>
    </citation>
    <scope>NUCLEOTIDE SEQUENCE [LARGE SCALE GENOMIC DNA]</scope>
    <source>
        <strain evidence="8">J</strain>
    </source>
</reference>